<dbReference type="SUPFAM" id="SSF51556">
    <property type="entry name" value="Metallo-dependent hydrolases"/>
    <property type="match status" value="1"/>
</dbReference>
<dbReference type="PANTHER" id="PTHR46124:SF2">
    <property type="entry name" value="D-AMINOACYL-TRNA DEACYLASE"/>
    <property type="match status" value="1"/>
</dbReference>
<keyword evidence="4" id="KW-1185">Reference proteome</keyword>
<gene>
    <name evidence="3" type="ORF">H4684_003605</name>
</gene>
<reference evidence="3 4" key="1">
    <citation type="submission" date="2020-10" db="EMBL/GenBank/DDBJ databases">
        <title>Genomic Encyclopedia of Type Strains, Phase IV (KMG-IV): sequencing the most valuable type-strain genomes for metagenomic binning, comparative biology and taxonomic classification.</title>
        <authorList>
            <person name="Goeker M."/>
        </authorList>
    </citation>
    <scope>NUCLEOTIDE SEQUENCE [LARGE SCALE GENOMIC DNA]</scope>
    <source>
        <strain evidence="3 4">DSM 4194</strain>
    </source>
</reference>
<comment type="similarity">
    <text evidence="1">Belongs to the metallo-dependent hydrolases superfamily. TatD-type hydrolase family.</text>
</comment>
<evidence type="ECO:0000313" key="4">
    <source>
        <dbReference type="Proteomes" id="UP000639010"/>
    </source>
</evidence>
<evidence type="ECO:0000313" key="3">
    <source>
        <dbReference type="EMBL" id="MBE1426921.1"/>
    </source>
</evidence>
<dbReference type="PROSITE" id="PS01091">
    <property type="entry name" value="TATD_3"/>
    <property type="match status" value="1"/>
</dbReference>
<proteinExistence type="inferred from homology"/>
<evidence type="ECO:0000256" key="2">
    <source>
        <dbReference type="ARBA" id="ARBA00022801"/>
    </source>
</evidence>
<dbReference type="EC" id="3.1.21.-" evidence="3"/>
<name>A0ABR9H869_9BACT</name>
<evidence type="ECO:0000256" key="1">
    <source>
        <dbReference type="ARBA" id="ARBA00009275"/>
    </source>
</evidence>
<dbReference type="InterPro" id="IPR001130">
    <property type="entry name" value="TatD-like"/>
</dbReference>
<dbReference type="GO" id="GO:0016787">
    <property type="term" value="F:hydrolase activity"/>
    <property type="evidence" value="ECO:0007669"/>
    <property type="project" value="UniProtKB-KW"/>
</dbReference>
<dbReference type="PANTHER" id="PTHR46124">
    <property type="entry name" value="D-AMINOACYL-TRNA DEACYLASE"/>
    <property type="match status" value="1"/>
</dbReference>
<dbReference type="RefSeq" id="WP_192624766.1">
    <property type="nucleotide sequence ID" value="NZ_JADBGG010000038.1"/>
</dbReference>
<sequence length="252" mass="27953">MSNNVSSAGVDFHCHLDLYPDFKAAITKAEAARINTLTVTTTPKAWPRNLELTRDKRYVRAALGLHPQLVTERASELALWEHYLPETRYVGEVGLDAGPRFYKSLDTQKHVFRTVLERCSDAGGKILTVHSVRSVPTVLEMIERHLPQDRGLVVLHWFTGTKAEARRAVALGCYFSVNTEMIRSDRGRALAADLPLSRILTETDGPFTKINGHPAEPASVQITIDALAHVRNASKDSIAESVQANYRALIDA</sequence>
<dbReference type="InterPro" id="IPR049677">
    <property type="entry name" value="QatD"/>
</dbReference>
<dbReference type="Gene3D" id="3.20.20.140">
    <property type="entry name" value="Metal-dependent hydrolases"/>
    <property type="match status" value="1"/>
</dbReference>
<dbReference type="EMBL" id="JADBGG010000038">
    <property type="protein sequence ID" value="MBE1426921.1"/>
    <property type="molecule type" value="Genomic_DNA"/>
</dbReference>
<dbReference type="PIRSF" id="PIRSF005902">
    <property type="entry name" value="DNase_TatD"/>
    <property type="match status" value="1"/>
</dbReference>
<dbReference type="CDD" id="cd01310">
    <property type="entry name" value="TatD_DNAse"/>
    <property type="match status" value="1"/>
</dbReference>
<dbReference type="InterPro" id="IPR018228">
    <property type="entry name" value="DNase_TatD-rel_CS"/>
</dbReference>
<organism evidence="3 4">
    <name type="scientific">Desulfomicrobium macestii</name>
    <dbReference type="NCBI Taxonomy" id="90731"/>
    <lineage>
        <taxon>Bacteria</taxon>
        <taxon>Pseudomonadati</taxon>
        <taxon>Thermodesulfobacteriota</taxon>
        <taxon>Desulfovibrionia</taxon>
        <taxon>Desulfovibrionales</taxon>
        <taxon>Desulfomicrobiaceae</taxon>
        <taxon>Desulfomicrobium</taxon>
    </lineage>
</organism>
<dbReference type="Pfam" id="PF01026">
    <property type="entry name" value="TatD_DNase"/>
    <property type="match status" value="1"/>
</dbReference>
<dbReference type="Proteomes" id="UP000639010">
    <property type="component" value="Unassembled WGS sequence"/>
</dbReference>
<comment type="caution">
    <text evidence="3">The sequence shown here is derived from an EMBL/GenBank/DDBJ whole genome shotgun (WGS) entry which is preliminary data.</text>
</comment>
<dbReference type="InterPro" id="IPR032466">
    <property type="entry name" value="Metal_Hydrolase"/>
</dbReference>
<accession>A0ABR9H869</accession>
<protein>
    <submittedName>
        <fullName evidence="3">TatD DNase family protein</fullName>
        <ecNumber evidence="3">3.1.21.-</ecNumber>
    </submittedName>
</protein>
<dbReference type="NCBIfam" id="NF041926">
    <property type="entry name" value="QatD"/>
    <property type="match status" value="1"/>
</dbReference>
<keyword evidence="2 3" id="KW-0378">Hydrolase</keyword>